<protein>
    <submittedName>
        <fullName evidence="1">Uncharacterized protein</fullName>
    </submittedName>
</protein>
<evidence type="ECO:0000313" key="1">
    <source>
        <dbReference type="EMBL" id="KAK0651251.1"/>
    </source>
</evidence>
<proteinExistence type="predicted"/>
<organism evidence="1 2">
    <name type="scientific">Cercophora newfieldiana</name>
    <dbReference type="NCBI Taxonomy" id="92897"/>
    <lineage>
        <taxon>Eukaryota</taxon>
        <taxon>Fungi</taxon>
        <taxon>Dikarya</taxon>
        <taxon>Ascomycota</taxon>
        <taxon>Pezizomycotina</taxon>
        <taxon>Sordariomycetes</taxon>
        <taxon>Sordariomycetidae</taxon>
        <taxon>Sordariales</taxon>
        <taxon>Lasiosphaeriaceae</taxon>
        <taxon>Cercophora</taxon>
    </lineage>
</organism>
<keyword evidence="2" id="KW-1185">Reference proteome</keyword>
<gene>
    <name evidence="1" type="ORF">B0T16DRAFT_75418</name>
</gene>
<name>A0AA39YGW1_9PEZI</name>
<reference evidence="1" key="1">
    <citation type="submission" date="2023-06" db="EMBL/GenBank/DDBJ databases">
        <title>Genome-scale phylogeny and comparative genomics of the fungal order Sordariales.</title>
        <authorList>
            <consortium name="Lawrence Berkeley National Laboratory"/>
            <person name="Hensen N."/>
            <person name="Bonometti L."/>
            <person name="Westerberg I."/>
            <person name="Brannstrom I.O."/>
            <person name="Guillou S."/>
            <person name="Cros-Aarteil S."/>
            <person name="Calhoun S."/>
            <person name="Haridas S."/>
            <person name="Kuo A."/>
            <person name="Mondo S."/>
            <person name="Pangilinan J."/>
            <person name="Riley R."/>
            <person name="Labutti K."/>
            <person name="Andreopoulos B."/>
            <person name="Lipzen A."/>
            <person name="Chen C."/>
            <person name="Yanf M."/>
            <person name="Daum C."/>
            <person name="Ng V."/>
            <person name="Clum A."/>
            <person name="Steindorff A."/>
            <person name="Ohm R."/>
            <person name="Martin F."/>
            <person name="Silar P."/>
            <person name="Natvig D."/>
            <person name="Lalanne C."/>
            <person name="Gautier V."/>
            <person name="Ament-Velasquez S.L."/>
            <person name="Kruys A."/>
            <person name="Hutchinson M.I."/>
            <person name="Powell A.J."/>
            <person name="Barry K."/>
            <person name="Miller A.N."/>
            <person name="Grigoriev I.V."/>
            <person name="Debuchy R."/>
            <person name="Gladieux P."/>
            <person name="Thoren M.H."/>
            <person name="Johannesson H."/>
        </authorList>
    </citation>
    <scope>NUCLEOTIDE SEQUENCE</scope>
    <source>
        <strain evidence="1">SMH2532-1</strain>
    </source>
</reference>
<comment type="caution">
    <text evidence="1">The sequence shown here is derived from an EMBL/GenBank/DDBJ whole genome shotgun (WGS) entry which is preliminary data.</text>
</comment>
<evidence type="ECO:0000313" key="2">
    <source>
        <dbReference type="Proteomes" id="UP001174936"/>
    </source>
</evidence>
<dbReference type="Proteomes" id="UP001174936">
    <property type="component" value="Unassembled WGS sequence"/>
</dbReference>
<dbReference type="AlphaFoldDB" id="A0AA39YGW1"/>
<dbReference type="EMBL" id="JAULSV010000002">
    <property type="protein sequence ID" value="KAK0651251.1"/>
    <property type="molecule type" value="Genomic_DNA"/>
</dbReference>
<sequence length="275" mass="30072">MLLLVMPKPSTPGGGCPKGQARQVIVDKVTSPGEAGTPVAPAASCSFASSSKIVSGHLFQHTYLLHCTPNSEPDTQHLGRFSHIPGPEPRNLPPPLQHIHSGASSIISVRYLVEILVWGIYAPSVGGSWLPAVKAVMRRDARSLSLSPSKDLARLRDNDMQTIGLAEHSMQLDARVLVWAVLGRLATSHPLCFPKTSVSRSPRLTMPLVDSLIYDSDPVRGLDCCCLRSSSGGHRFTLRGRDASFGFLVTTPTLFEEYQNDHQHVWFDCSILWWS</sequence>
<accession>A0AA39YGW1</accession>